<evidence type="ECO:0000313" key="3">
    <source>
        <dbReference type="Proteomes" id="UP000807504"/>
    </source>
</evidence>
<reference evidence="2" key="1">
    <citation type="journal article" date="2020" name="bioRxiv">
        <title>Chromosome-level reference genome of the European wasp spider Argiope bruennichi: a resource for studies on range expansion and evolutionary adaptation.</title>
        <authorList>
            <person name="Sheffer M.M."/>
            <person name="Hoppe A."/>
            <person name="Krehenwinkel H."/>
            <person name="Uhl G."/>
            <person name="Kuss A.W."/>
            <person name="Jensen L."/>
            <person name="Jensen C."/>
            <person name="Gillespie R.G."/>
            <person name="Hoff K.J."/>
            <person name="Prost S."/>
        </authorList>
    </citation>
    <scope>NUCLEOTIDE SEQUENCE</scope>
</reference>
<dbReference type="PANTHER" id="PTHR23278">
    <property type="entry name" value="SIDESTEP PROTEIN"/>
    <property type="match status" value="1"/>
</dbReference>
<evidence type="ECO:0000259" key="1">
    <source>
        <dbReference type="PROSITE" id="PS50835"/>
    </source>
</evidence>
<proteinExistence type="predicted"/>
<dbReference type="SUPFAM" id="SSF48726">
    <property type="entry name" value="Immunoglobulin"/>
    <property type="match status" value="2"/>
</dbReference>
<keyword evidence="3" id="KW-1185">Reference proteome</keyword>
<sequence>MAMDSNNGVPVHYAVAGEKAAIPCNISTPLSDDQVSLILWYRVDMPNPIYTLDIRKRTIKEAKHFPSPEIKDRSYFNMDIHPPTLILEPARVEDEADYKCRVDLRRGMTIGQRLRDIIGPYDEGAFLTLACEVDGGDPSPEVTWWRGTTLLDDSFNVTPQGFVRNELFLFELRRSDLLAEFTCQATNTNLTRPRTSAVRLDLNSYKVHVSGTQVKGKVYHPL</sequence>
<dbReference type="Gene3D" id="2.60.40.10">
    <property type="entry name" value="Immunoglobulins"/>
    <property type="match status" value="2"/>
</dbReference>
<dbReference type="InterPro" id="IPR013783">
    <property type="entry name" value="Ig-like_fold"/>
</dbReference>
<dbReference type="CDD" id="cd00096">
    <property type="entry name" value="Ig"/>
    <property type="match status" value="1"/>
</dbReference>
<dbReference type="AlphaFoldDB" id="A0A8T0EJE5"/>
<accession>A0A8T0EJE5</accession>
<reference evidence="2" key="2">
    <citation type="submission" date="2020-06" db="EMBL/GenBank/DDBJ databases">
        <authorList>
            <person name="Sheffer M."/>
        </authorList>
    </citation>
    <scope>NUCLEOTIDE SEQUENCE</scope>
</reference>
<dbReference type="EMBL" id="JABXBU010002227">
    <property type="protein sequence ID" value="KAF8773651.1"/>
    <property type="molecule type" value="Genomic_DNA"/>
</dbReference>
<evidence type="ECO:0000313" key="2">
    <source>
        <dbReference type="EMBL" id="KAF8773651.1"/>
    </source>
</evidence>
<comment type="caution">
    <text evidence="2">The sequence shown here is derived from an EMBL/GenBank/DDBJ whole genome shotgun (WGS) entry which is preliminary data.</text>
</comment>
<dbReference type="InterPro" id="IPR007110">
    <property type="entry name" value="Ig-like_dom"/>
</dbReference>
<feature type="domain" description="Ig-like" evidence="1">
    <location>
        <begin position="83"/>
        <end position="199"/>
    </location>
</feature>
<dbReference type="Pfam" id="PF07679">
    <property type="entry name" value="I-set"/>
    <property type="match status" value="1"/>
</dbReference>
<dbReference type="InterPro" id="IPR013098">
    <property type="entry name" value="Ig_I-set"/>
</dbReference>
<dbReference type="PANTHER" id="PTHR23278:SF19">
    <property type="entry name" value="OBSCURIN"/>
    <property type="match status" value="1"/>
</dbReference>
<protein>
    <submittedName>
        <fullName evidence="2">Synaptogenesis protein syg-2 like protein</fullName>
    </submittedName>
</protein>
<dbReference type="InterPro" id="IPR003599">
    <property type="entry name" value="Ig_sub"/>
</dbReference>
<dbReference type="Proteomes" id="UP000807504">
    <property type="component" value="Unassembled WGS sequence"/>
</dbReference>
<dbReference type="InterPro" id="IPR036179">
    <property type="entry name" value="Ig-like_dom_sf"/>
</dbReference>
<gene>
    <name evidence="2" type="ORF">HNY73_016291</name>
</gene>
<dbReference type="SMART" id="SM00409">
    <property type="entry name" value="IG"/>
    <property type="match status" value="2"/>
</dbReference>
<name>A0A8T0EJE5_ARGBR</name>
<dbReference type="PROSITE" id="PS50835">
    <property type="entry name" value="IG_LIKE"/>
    <property type="match status" value="1"/>
</dbReference>
<organism evidence="2 3">
    <name type="scientific">Argiope bruennichi</name>
    <name type="common">Wasp spider</name>
    <name type="synonym">Aranea bruennichi</name>
    <dbReference type="NCBI Taxonomy" id="94029"/>
    <lineage>
        <taxon>Eukaryota</taxon>
        <taxon>Metazoa</taxon>
        <taxon>Ecdysozoa</taxon>
        <taxon>Arthropoda</taxon>
        <taxon>Chelicerata</taxon>
        <taxon>Arachnida</taxon>
        <taxon>Araneae</taxon>
        <taxon>Araneomorphae</taxon>
        <taxon>Entelegynae</taxon>
        <taxon>Araneoidea</taxon>
        <taxon>Araneidae</taxon>
        <taxon>Argiope</taxon>
    </lineage>
</organism>